<reference evidence="2" key="1">
    <citation type="submission" date="2025-08" db="UniProtKB">
        <authorList>
            <consortium name="RefSeq"/>
        </authorList>
    </citation>
    <scope>IDENTIFICATION</scope>
    <source>
        <tissue evidence="2">Whole larvae</tissue>
    </source>
</reference>
<dbReference type="AlphaFoldDB" id="A0A6J1WGZ4"/>
<accession>A0A6J1WGZ4</accession>
<dbReference type="KEGG" id="gmw:113513174"/>
<protein>
    <submittedName>
        <fullName evidence="2">Uncharacterized protein LOC113513174</fullName>
    </submittedName>
</protein>
<dbReference type="RefSeq" id="XP_026752957.1">
    <property type="nucleotide sequence ID" value="XM_026897156.3"/>
</dbReference>
<dbReference type="Proteomes" id="UP001652740">
    <property type="component" value="Unplaced"/>
</dbReference>
<organism evidence="1 2">
    <name type="scientific">Galleria mellonella</name>
    <name type="common">Greater wax moth</name>
    <dbReference type="NCBI Taxonomy" id="7137"/>
    <lineage>
        <taxon>Eukaryota</taxon>
        <taxon>Metazoa</taxon>
        <taxon>Ecdysozoa</taxon>
        <taxon>Arthropoda</taxon>
        <taxon>Hexapoda</taxon>
        <taxon>Insecta</taxon>
        <taxon>Pterygota</taxon>
        <taxon>Neoptera</taxon>
        <taxon>Endopterygota</taxon>
        <taxon>Lepidoptera</taxon>
        <taxon>Glossata</taxon>
        <taxon>Ditrysia</taxon>
        <taxon>Pyraloidea</taxon>
        <taxon>Pyralidae</taxon>
        <taxon>Galleriinae</taxon>
        <taxon>Galleria</taxon>
    </lineage>
</organism>
<gene>
    <name evidence="2" type="primary">LOC113513174</name>
</gene>
<dbReference type="OrthoDB" id="7277941at2759"/>
<proteinExistence type="predicted"/>
<sequence length="240" mass="27822">MSEGEQAKKCFFCGISTVSRARRNGPMVRTYQLTERYLTTRPHILAYAKHMFDIFHISDDDKACRPCTQRAERFYKKQQTEEARRDVAVEYVSSLLSVEISDHPVDPLMSPQQTSAEHETENEEYSPALHIVQAKPKTQRLNIDGFRRLSSTSTYCIVAGCSKKDLHRINNVLRTYILSLKSIYVPGEARVCSEHQEGEVWQNIEEYSRPMHNNFNSEQIRDMLILLQKKVLSFSKSVNR</sequence>
<dbReference type="InParanoid" id="A0A6J1WGZ4"/>
<evidence type="ECO:0000313" key="2">
    <source>
        <dbReference type="RefSeq" id="XP_026752957.1"/>
    </source>
</evidence>
<evidence type="ECO:0000313" key="1">
    <source>
        <dbReference type="Proteomes" id="UP001652740"/>
    </source>
</evidence>
<name>A0A6J1WGZ4_GALME</name>
<keyword evidence="1" id="KW-1185">Reference proteome</keyword>
<dbReference type="GeneID" id="113513174"/>